<name>A0A9L0JDI0_EQUAS</name>
<keyword evidence="5" id="KW-0206">Cytoskeleton</keyword>
<reference evidence="7" key="3">
    <citation type="submission" date="2025-09" db="UniProtKB">
        <authorList>
            <consortium name="Ensembl"/>
        </authorList>
    </citation>
    <scope>IDENTIFICATION</scope>
</reference>
<evidence type="ECO:0000256" key="6">
    <source>
        <dbReference type="SAM" id="MobiDB-lite"/>
    </source>
</evidence>
<dbReference type="GO" id="GO:0005819">
    <property type="term" value="C:spindle"/>
    <property type="evidence" value="ECO:0007669"/>
    <property type="project" value="UniProtKB-SubCell"/>
</dbReference>
<feature type="compositionally biased region" description="Gly residues" evidence="6">
    <location>
        <begin position="23"/>
        <end position="38"/>
    </location>
</feature>
<proteinExistence type="inferred from homology"/>
<dbReference type="Pfam" id="PF12926">
    <property type="entry name" value="MOZART2"/>
    <property type="match status" value="1"/>
</dbReference>
<dbReference type="GeneTree" id="ENSGT00970000194236"/>
<keyword evidence="8" id="KW-1185">Reference proteome</keyword>
<evidence type="ECO:0000313" key="8">
    <source>
        <dbReference type="Proteomes" id="UP000694387"/>
    </source>
</evidence>
<feature type="region of interest" description="Disordered" evidence="6">
    <location>
        <begin position="1"/>
        <end position="62"/>
    </location>
</feature>
<evidence type="ECO:0000256" key="1">
    <source>
        <dbReference type="ARBA" id="ARBA00004186"/>
    </source>
</evidence>
<accession>A0A9L0JDI0</accession>
<reference evidence="7" key="2">
    <citation type="submission" date="2025-08" db="UniProtKB">
        <authorList>
            <consortium name="Ensembl"/>
        </authorList>
    </citation>
    <scope>IDENTIFICATION</scope>
</reference>
<organism evidence="7 8">
    <name type="scientific">Equus asinus</name>
    <name type="common">Donkey</name>
    <name type="synonym">Equus africanus asinus</name>
    <dbReference type="NCBI Taxonomy" id="9793"/>
    <lineage>
        <taxon>Eukaryota</taxon>
        <taxon>Metazoa</taxon>
        <taxon>Chordata</taxon>
        <taxon>Craniata</taxon>
        <taxon>Vertebrata</taxon>
        <taxon>Euteleostomi</taxon>
        <taxon>Mammalia</taxon>
        <taxon>Eutheria</taxon>
        <taxon>Laurasiatheria</taxon>
        <taxon>Perissodactyla</taxon>
        <taxon>Equidae</taxon>
        <taxon>Equus</taxon>
    </lineage>
</organism>
<dbReference type="PANTHER" id="PTHR28578">
    <property type="entry name" value="MITOTIC-SPINDLE ORGANIZING PROTEIN 2A-RELATED"/>
    <property type="match status" value="1"/>
</dbReference>
<dbReference type="Ensembl" id="ENSEAST00005070427.1">
    <property type="protein sequence ID" value="ENSEASP00005051249.1"/>
    <property type="gene ID" value="ENSEASG00005035115.1"/>
</dbReference>
<comment type="similarity">
    <text evidence="3">Belongs to the MOZART2 family.</text>
</comment>
<dbReference type="PANTHER" id="PTHR28578:SF2">
    <property type="entry name" value="MITOTIC-SPINDLE ORGANIZING PROTEIN 2"/>
    <property type="match status" value="1"/>
</dbReference>
<dbReference type="AlphaFoldDB" id="A0A9L0JDI0"/>
<feature type="compositionally biased region" description="Basic and acidic residues" evidence="6">
    <location>
        <begin position="1"/>
        <end position="21"/>
    </location>
</feature>
<protein>
    <submittedName>
        <fullName evidence="7">Uncharacterized protein</fullName>
    </submittedName>
</protein>
<keyword evidence="4" id="KW-0963">Cytoplasm</keyword>
<comment type="subcellular location">
    <subcellularLocation>
        <location evidence="2">Cytoplasm</location>
        <location evidence="2">Cytoskeleton</location>
        <location evidence="2">Microtubule organizing center</location>
        <location evidence="2">Centrosome</location>
    </subcellularLocation>
    <subcellularLocation>
        <location evidence="1">Cytoplasm</location>
        <location evidence="1">Cytoskeleton</location>
        <location evidence="1">Spindle</location>
    </subcellularLocation>
</comment>
<dbReference type="Proteomes" id="UP000694387">
    <property type="component" value="Chromosome 8"/>
</dbReference>
<dbReference type="InterPro" id="IPR024332">
    <property type="entry name" value="MOZART2"/>
</dbReference>
<evidence type="ECO:0000313" key="7">
    <source>
        <dbReference type="Ensembl" id="ENSEASP00005051249.1"/>
    </source>
</evidence>
<evidence type="ECO:0000256" key="5">
    <source>
        <dbReference type="ARBA" id="ARBA00023212"/>
    </source>
</evidence>
<evidence type="ECO:0000256" key="3">
    <source>
        <dbReference type="ARBA" id="ARBA00007286"/>
    </source>
</evidence>
<feature type="compositionally biased region" description="Gly residues" evidence="6">
    <location>
        <begin position="46"/>
        <end position="59"/>
    </location>
</feature>
<evidence type="ECO:0000256" key="4">
    <source>
        <dbReference type="ARBA" id="ARBA00022490"/>
    </source>
</evidence>
<reference evidence="7 8" key="1">
    <citation type="journal article" date="2020" name="Nat. Commun.">
        <title>Donkey genomes provide new insights into domestication and selection for coat color.</title>
        <authorList>
            <person name="Wang"/>
            <person name="C."/>
            <person name="Li"/>
            <person name="H."/>
            <person name="Guo"/>
            <person name="Y."/>
            <person name="Huang"/>
            <person name="J."/>
            <person name="Sun"/>
            <person name="Y."/>
            <person name="Min"/>
            <person name="J."/>
            <person name="Wang"/>
            <person name="J."/>
            <person name="Fang"/>
            <person name="X."/>
            <person name="Zhao"/>
            <person name="Z."/>
            <person name="Wang"/>
            <person name="S."/>
            <person name="Zhang"/>
            <person name="Y."/>
            <person name="Liu"/>
            <person name="Q."/>
            <person name="Jiang"/>
            <person name="Q."/>
            <person name="Wang"/>
            <person name="X."/>
            <person name="Guo"/>
            <person name="Y."/>
            <person name="Yang"/>
            <person name="C."/>
            <person name="Wang"/>
            <person name="Y."/>
            <person name="Tian"/>
            <person name="F."/>
            <person name="Zhuang"/>
            <person name="G."/>
            <person name="Fan"/>
            <person name="Y."/>
            <person name="Gao"/>
            <person name="Q."/>
            <person name="Li"/>
            <person name="Y."/>
            <person name="Ju"/>
            <person name="Z."/>
            <person name="Li"/>
            <person name="J."/>
            <person name="Li"/>
            <person name="R."/>
            <person name="Hou"/>
            <person name="M."/>
            <person name="Yang"/>
            <person name="G."/>
            <person name="Liu"/>
            <person name="G."/>
            <person name="Liu"/>
            <person name="W."/>
            <person name="Guo"/>
            <person name="J."/>
            <person name="Pan"/>
            <person name="S."/>
            <person name="Fan"/>
            <person name="G."/>
            <person name="Zhang"/>
            <person name="W."/>
            <person name="Zhang"/>
            <person name="R."/>
            <person name="Yu"/>
            <person name="J."/>
            <person name="Zhang"/>
            <person name="X."/>
            <person name="Yin"/>
            <person name="Q."/>
            <person name="Ji"/>
            <person name="C."/>
            <person name="Jin"/>
            <person name="Y."/>
            <person name="Yue"/>
            <person name="G."/>
            <person name="Liu"/>
            <person name="M."/>
            <person name="Xu"/>
            <person name="J."/>
            <person name="Liu"/>
            <person name="S."/>
            <person name="Jordana"/>
            <person name="J."/>
            <person name="Noce"/>
            <person name="A."/>
            <person name="Amills"/>
            <person name="M."/>
            <person name="Wu"/>
            <person name="D.D."/>
            <person name="Li"/>
            <person name="S."/>
            <person name="Zhou"/>
            <person name="X. and Zhong"/>
            <person name="J."/>
        </authorList>
    </citation>
    <scope>NUCLEOTIDE SEQUENCE [LARGE SCALE GENOMIC DNA]</scope>
</reference>
<evidence type="ECO:0000256" key="2">
    <source>
        <dbReference type="ARBA" id="ARBA00004300"/>
    </source>
</evidence>
<dbReference type="GO" id="GO:0005813">
    <property type="term" value="C:centrosome"/>
    <property type="evidence" value="ECO:0007669"/>
    <property type="project" value="UniProtKB-SubCell"/>
</dbReference>
<sequence>MSADRTAEGRRAVPALRDRTAGRPGGSAAGKGTDGGAGRLRSGCPRWGGVGGPGLGPGSGEETLQKLSLLRKKALSAQETDPDELCRRRAAPSTLPILVALLTLHVAPLAVLQMLRPCAEQRLPSEVGPVPPAPVARVRNKGSSALGGGQALAELGGQEASGQRMSHQPSAARLLRGCVCGGGTREEPPSEWPLRGAETPSATLLWAPQSLAEALCAFLLTNKNGKQ</sequence>